<keyword evidence="2" id="KW-1185">Reference proteome</keyword>
<proteinExistence type="predicted"/>
<dbReference type="Proteomes" id="UP000503462">
    <property type="component" value="Chromosome 4"/>
</dbReference>
<protein>
    <submittedName>
        <fullName evidence="1">Uncharacterized protein</fullName>
    </submittedName>
</protein>
<evidence type="ECO:0000313" key="1">
    <source>
        <dbReference type="EMBL" id="QIX01050.1"/>
    </source>
</evidence>
<evidence type="ECO:0000313" key="2">
    <source>
        <dbReference type="Proteomes" id="UP000503462"/>
    </source>
</evidence>
<dbReference type="AlphaFoldDB" id="A0A6H0Y328"/>
<gene>
    <name evidence="1" type="ORF">AMS68_006567</name>
</gene>
<sequence length="254" mass="27408">MVRSPGMASRSWKLMKGICNSATALPHSLLKAGKKRETSSAIPSNVGSLPLPSSSSCLADSMARLDGTDSYIRDHCYDSDDVEEDALDEGDMLFMSKSTLRDEVAVADSAMKDAPGQAVFDDDDDIDRTGMYRYSSSYPSDLYYDTDNIANTDDEDSLDEADMLFMPELTCRSKMGASEDAATDWQIIELFNATAVSVKVGITKGSFNVVDELIFDIQAHAMMVADSVLDAPFSPATPMLSAAGPDSEIAELSI</sequence>
<reference evidence="1 2" key="1">
    <citation type="journal article" date="2016" name="Sci. Rep.">
        <title>Peltaster fructicola genome reveals evolution from an invasive phytopathogen to an ectophytic parasite.</title>
        <authorList>
            <person name="Xu C."/>
            <person name="Chen H."/>
            <person name="Gleason M.L."/>
            <person name="Xu J.R."/>
            <person name="Liu H."/>
            <person name="Zhang R."/>
            <person name="Sun G."/>
        </authorList>
    </citation>
    <scope>NUCLEOTIDE SEQUENCE [LARGE SCALE GENOMIC DNA]</scope>
    <source>
        <strain evidence="1 2">LNHT1506</strain>
    </source>
</reference>
<accession>A0A6H0Y328</accession>
<name>A0A6H0Y328_9PEZI</name>
<organism evidence="1 2">
    <name type="scientific">Peltaster fructicola</name>
    <dbReference type="NCBI Taxonomy" id="286661"/>
    <lineage>
        <taxon>Eukaryota</taxon>
        <taxon>Fungi</taxon>
        <taxon>Dikarya</taxon>
        <taxon>Ascomycota</taxon>
        <taxon>Pezizomycotina</taxon>
        <taxon>Dothideomycetes</taxon>
        <taxon>Dothideomycetes incertae sedis</taxon>
        <taxon>Peltaster</taxon>
    </lineage>
</organism>
<dbReference type="EMBL" id="CP051142">
    <property type="protein sequence ID" value="QIX01050.1"/>
    <property type="molecule type" value="Genomic_DNA"/>
</dbReference>